<dbReference type="Proteomes" id="UP000325286">
    <property type="component" value="Chromosome"/>
</dbReference>
<feature type="transmembrane region" description="Helical" evidence="1">
    <location>
        <begin position="143"/>
        <end position="165"/>
    </location>
</feature>
<feature type="transmembrane region" description="Helical" evidence="1">
    <location>
        <begin position="371"/>
        <end position="392"/>
    </location>
</feature>
<feature type="transmembrane region" description="Helical" evidence="1">
    <location>
        <begin position="413"/>
        <end position="440"/>
    </location>
</feature>
<keyword evidence="1" id="KW-0472">Membrane</keyword>
<keyword evidence="3" id="KW-1185">Reference proteome</keyword>
<dbReference type="KEGG" id="rul:UC8_17530"/>
<feature type="transmembrane region" description="Helical" evidence="1">
    <location>
        <begin position="68"/>
        <end position="86"/>
    </location>
</feature>
<evidence type="ECO:0000313" key="2">
    <source>
        <dbReference type="EMBL" id="QEG39755.1"/>
    </source>
</evidence>
<name>A0A5B9QQG6_9BACT</name>
<protein>
    <submittedName>
        <fullName evidence="2">Uncharacterized protein</fullName>
    </submittedName>
</protein>
<sequence length="562" mass="62259">MNPGLFVLLRFIYQQYVARLQRTAQRLRSPRRLIPTVLVLIPALLWLPYLLAAAWLRPPADLDHLHRWLSGGLTLYAIFHIVRASWQTAEIDLGMTAAQRQWLACSPLPRWMLVVNKMLVVLVPTFIKASMLCLLLACDTPHPALAAIAIISALLTLELVRLFLFTLASGLSGRWRAWMRIAGTTMAVAIVAQVLVRVLMAWQGPWDHTAPVRFVMSVFAALGETAADVSIQRVGFVFQPFATLAVCERIDETCLASAAAIPALVGMLIAATLWADRFSQTQRLRHEQRRLRQYRAGQRPLQQGGAEPTLQPARRAHGERLRALPFWGGIGPLMARQLVTLRRYRLMVFVSLAIPGLLSLLPLMLGGMGTGTVLDVIGGLAFYTLLLAPPALKMDFRRDIEIMLPLAAMPMRPLLMMIGQIAVPVLITIVFQCTVVAIALVFRPVSIMQAAFWLGTLAGTAVFAFALENALFLAFPHRLKQEGIEMFVRAKLAFIGKGCLWALATVVLLAWALLCARTFEHPLRMPVLAMGILVLVWSAAAGALWIAARTWKRFDLSSDLPA</sequence>
<proteinExistence type="predicted"/>
<feature type="transmembrane region" description="Helical" evidence="1">
    <location>
        <begin position="526"/>
        <end position="548"/>
    </location>
</feature>
<dbReference type="EMBL" id="CP042914">
    <property type="protein sequence ID" value="QEG39755.1"/>
    <property type="molecule type" value="Genomic_DNA"/>
</dbReference>
<gene>
    <name evidence="2" type="ORF">UC8_17530</name>
</gene>
<feature type="transmembrane region" description="Helical" evidence="1">
    <location>
        <begin position="33"/>
        <end position="56"/>
    </location>
</feature>
<feature type="transmembrane region" description="Helical" evidence="1">
    <location>
        <begin position="177"/>
        <end position="196"/>
    </location>
</feature>
<feature type="transmembrane region" description="Helical" evidence="1">
    <location>
        <begin position="452"/>
        <end position="473"/>
    </location>
</feature>
<dbReference type="AlphaFoldDB" id="A0A5B9QQG6"/>
<feature type="transmembrane region" description="Helical" evidence="1">
    <location>
        <begin position="118"/>
        <end position="137"/>
    </location>
</feature>
<reference evidence="2 3" key="1">
    <citation type="submission" date="2019-08" db="EMBL/GenBank/DDBJ databases">
        <title>Deep-cultivation of Planctomycetes and their phenomic and genomic characterization uncovers novel biology.</title>
        <authorList>
            <person name="Wiegand S."/>
            <person name="Jogler M."/>
            <person name="Boedeker C."/>
            <person name="Pinto D."/>
            <person name="Vollmers J."/>
            <person name="Rivas-Marin E."/>
            <person name="Kohn T."/>
            <person name="Peeters S.H."/>
            <person name="Heuer A."/>
            <person name="Rast P."/>
            <person name="Oberbeckmann S."/>
            <person name="Bunk B."/>
            <person name="Jeske O."/>
            <person name="Meyerdierks A."/>
            <person name="Storesund J.E."/>
            <person name="Kallscheuer N."/>
            <person name="Luecker S."/>
            <person name="Lage O.M."/>
            <person name="Pohl T."/>
            <person name="Merkel B.J."/>
            <person name="Hornburger P."/>
            <person name="Mueller R.-W."/>
            <person name="Bruemmer F."/>
            <person name="Labrenz M."/>
            <person name="Spormann A.M."/>
            <person name="Op den Camp H."/>
            <person name="Overmann J."/>
            <person name="Amann R."/>
            <person name="Jetten M.S.M."/>
            <person name="Mascher T."/>
            <person name="Medema M.H."/>
            <person name="Devos D.P."/>
            <person name="Kaster A.-K."/>
            <person name="Ovreas L."/>
            <person name="Rohde M."/>
            <person name="Galperin M.Y."/>
            <person name="Jogler C."/>
        </authorList>
    </citation>
    <scope>NUCLEOTIDE SEQUENCE [LARGE SCALE GENOMIC DNA]</scope>
    <source>
        <strain evidence="2 3">UC8</strain>
    </source>
</reference>
<dbReference type="OrthoDB" id="292602at2"/>
<evidence type="ECO:0000313" key="3">
    <source>
        <dbReference type="Proteomes" id="UP000325286"/>
    </source>
</evidence>
<feature type="transmembrane region" description="Helical" evidence="1">
    <location>
        <begin position="494"/>
        <end position="514"/>
    </location>
</feature>
<evidence type="ECO:0000256" key="1">
    <source>
        <dbReference type="SAM" id="Phobius"/>
    </source>
</evidence>
<keyword evidence="1" id="KW-0812">Transmembrane</keyword>
<dbReference type="RefSeq" id="WP_068134346.1">
    <property type="nucleotide sequence ID" value="NZ_CP042914.1"/>
</dbReference>
<feature type="transmembrane region" description="Helical" evidence="1">
    <location>
        <begin position="344"/>
        <end position="365"/>
    </location>
</feature>
<keyword evidence="1" id="KW-1133">Transmembrane helix</keyword>
<accession>A0A5B9QQG6</accession>
<organism evidence="2 3">
    <name type="scientific">Roseimaritima ulvae</name>
    <dbReference type="NCBI Taxonomy" id="980254"/>
    <lineage>
        <taxon>Bacteria</taxon>
        <taxon>Pseudomonadati</taxon>
        <taxon>Planctomycetota</taxon>
        <taxon>Planctomycetia</taxon>
        <taxon>Pirellulales</taxon>
        <taxon>Pirellulaceae</taxon>
        <taxon>Roseimaritima</taxon>
    </lineage>
</organism>
<feature type="transmembrane region" description="Helical" evidence="1">
    <location>
        <begin position="255"/>
        <end position="275"/>
    </location>
</feature>